<dbReference type="PANTHER" id="PTHR30008:SF0">
    <property type="entry name" value="EXODEOXYRIBONUCLEASE 7 LARGE SUBUNIT"/>
    <property type="match status" value="1"/>
</dbReference>
<dbReference type="GO" id="GO:0008855">
    <property type="term" value="F:exodeoxyribonuclease VII activity"/>
    <property type="evidence" value="ECO:0007669"/>
    <property type="project" value="UniProtKB-UniRule"/>
</dbReference>
<keyword evidence="3 5" id="KW-0378">Hydrolase</keyword>
<evidence type="ECO:0000256" key="1">
    <source>
        <dbReference type="ARBA" id="ARBA00022490"/>
    </source>
</evidence>
<protein>
    <recommendedName>
        <fullName evidence="5">Exodeoxyribonuclease 7 large subunit</fullName>
        <ecNumber evidence="5">3.1.11.6</ecNumber>
    </recommendedName>
</protein>
<dbReference type="GO" id="GO:0005737">
    <property type="term" value="C:cytoplasm"/>
    <property type="evidence" value="ECO:0007669"/>
    <property type="project" value="UniProtKB-SubCell"/>
</dbReference>
<evidence type="ECO:0000256" key="4">
    <source>
        <dbReference type="ARBA" id="ARBA00022839"/>
    </source>
</evidence>
<evidence type="ECO:0000256" key="3">
    <source>
        <dbReference type="ARBA" id="ARBA00022801"/>
    </source>
</evidence>
<dbReference type="EC" id="3.1.11.6" evidence="5"/>
<dbReference type="Pfam" id="PF02601">
    <property type="entry name" value="Exonuc_VII_L"/>
    <property type="match status" value="1"/>
</dbReference>
<dbReference type="InterPro" id="IPR020579">
    <property type="entry name" value="Exonuc_VII_lsu_C"/>
</dbReference>
<comment type="catalytic activity">
    <reaction evidence="5">
        <text>Exonucleolytic cleavage in either 5'- to 3'- or 3'- to 5'-direction to yield nucleoside 5'-phosphates.</text>
        <dbReference type="EC" id="3.1.11.6"/>
    </reaction>
</comment>
<organism evidence="8 9">
    <name type="scientific">Marinigracilibium pacificum</name>
    <dbReference type="NCBI Taxonomy" id="2729599"/>
    <lineage>
        <taxon>Bacteria</taxon>
        <taxon>Pseudomonadati</taxon>
        <taxon>Bacteroidota</taxon>
        <taxon>Cytophagia</taxon>
        <taxon>Cytophagales</taxon>
        <taxon>Flammeovirgaceae</taxon>
        <taxon>Marinigracilibium</taxon>
    </lineage>
</organism>
<keyword evidence="9" id="KW-1185">Reference proteome</keyword>
<dbReference type="GO" id="GO:0009318">
    <property type="term" value="C:exodeoxyribonuclease VII complex"/>
    <property type="evidence" value="ECO:0007669"/>
    <property type="project" value="UniProtKB-UniRule"/>
</dbReference>
<dbReference type="Pfam" id="PF13742">
    <property type="entry name" value="tRNA_anti_2"/>
    <property type="match status" value="1"/>
</dbReference>
<dbReference type="GO" id="GO:0003676">
    <property type="term" value="F:nucleic acid binding"/>
    <property type="evidence" value="ECO:0007669"/>
    <property type="project" value="InterPro"/>
</dbReference>
<dbReference type="EMBL" id="JABBNU010000003">
    <property type="protein sequence ID" value="NMM48013.1"/>
    <property type="molecule type" value="Genomic_DNA"/>
</dbReference>
<comment type="similarity">
    <text evidence="5">Belongs to the XseA family.</text>
</comment>
<name>A0A848IU40_9BACT</name>
<accession>A0A848IU40</accession>
<dbReference type="CDD" id="cd04489">
    <property type="entry name" value="ExoVII_LU_OBF"/>
    <property type="match status" value="1"/>
</dbReference>
<keyword evidence="4 5" id="KW-0269">Exonuclease</keyword>
<dbReference type="InterPro" id="IPR025824">
    <property type="entry name" value="OB-fold_nuc-bd_dom"/>
</dbReference>
<evidence type="ECO:0000313" key="8">
    <source>
        <dbReference type="EMBL" id="NMM48013.1"/>
    </source>
</evidence>
<evidence type="ECO:0000256" key="2">
    <source>
        <dbReference type="ARBA" id="ARBA00022722"/>
    </source>
</evidence>
<evidence type="ECO:0000259" key="7">
    <source>
        <dbReference type="Pfam" id="PF13742"/>
    </source>
</evidence>
<dbReference type="RefSeq" id="WP_169679115.1">
    <property type="nucleotide sequence ID" value="NZ_JABBNU010000003.1"/>
</dbReference>
<evidence type="ECO:0000313" key="9">
    <source>
        <dbReference type="Proteomes" id="UP000559010"/>
    </source>
</evidence>
<evidence type="ECO:0000259" key="6">
    <source>
        <dbReference type="Pfam" id="PF02601"/>
    </source>
</evidence>
<evidence type="ECO:0000256" key="5">
    <source>
        <dbReference type="RuleBase" id="RU004355"/>
    </source>
</evidence>
<dbReference type="AlphaFoldDB" id="A0A848IU40"/>
<proteinExistence type="inferred from homology"/>
<keyword evidence="2 5" id="KW-0540">Nuclease</keyword>
<dbReference type="InterPro" id="IPR003753">
    <property type="entry name" value="Exonuc_VII_L"/>
</dbReference>
<dbReference type="NCBIfam" id="TIGR00237">
    <property type="entry name" value="xseA"/>
    <property type="match status" value="1"/>
</dbReference>
<feature type="domain" description="OB-fold nucleic acid binding" evidence="7">
    <location>
        <begin position="4"/>
        <end position="110"/>
    </location>
</feature>
<reference evidence="8 9" key="1">
    <citation type="submission" date="2020-04" db="EMBL/GenBank/DDBJ databases">
        <title>Flammeovirgaceae bacterium KN852 isolated from deep sea.</title>
        <authorList>
            <person name="Zhang D.-C."/>
        </authorList>
    </citation>
    <scope>NUCLEOTIDE SEQUENCE [LARGE SCALE GENOMIC DNA]</scope>
    <source>
        <strain evidence="8 9">KN852</strain>
    </source>
</reference>
<dbReference type="GO" id="GO:0006308">
    <property type="term" value="P:DNA catabolic process"/>
    <property type="evidence" value="ECO:0007669"/>
    <property type="project" value="UniProtKB-UniRule"/>
</dbReference>
<comment type="caution">
    <text evidence="8">The sequence shown here is derived from an EMBL/GenBank/DDBJ whole genome shotgun (WGS) entry which is preliminary data.</text>
</comment>
<sequence>METYSLLELNNKIKNVLSDHLENHYWIIAEIAELRTNFKGHCYLELVDKDDDDVLAKNRATIWAYTYRGINAWFLKITGSELQEGMKVLCKVKVTFHEVYGMSLNITDIDPKYTLGERAAKKQEIMKKLEEDGVLDINKELSLPIVPQKIAIISSETAAGYQDFMHQLHNNRYGYSFETKLFNTVMQGNQAPESIINSLHIINDNIENFDLAVIIRGGGAQLDLECFDNYEVAFHTAQFPLPVLTGIGHERDETITDIVAHTSLKTPTAVAEFLINGLYSFEENILSLGQSISDISKSYIQIAADKLMNIKHAIHKAAESHVKEKEYLIEKTKSNLEHITRDILNKEKLKLDSSEKLLNSLNPKKVIERGYSFTEVNGVNINKAEVLNTGDLIRTVTSKYDIKSLIKTIEKNDQK</sequence>
<keyword evidence="1" id="KW-0963">Cytoplasm</keyword>
<comment type="subcellular location">
    <subcellularLocation>
        <location evidence="5">Cytoplasm</location>
    </subcellularLocation>
</comment>
<dbReference type="Proteomes" id="UP000559010">
    <property type="component" value="Unassembled WGS sequence"/>
</dbReference>
<feature type="domain" description="Exonuclease VII large subunit C-terminal" evidence="6">
    <location>
        <begin position="135"/>
        <end position="338"/>
    </location>
</feature>
<gene>
    <name evidence="8" type="primary">xseA</name>
    <name evidence="8" type="ORF">HH304_06350</name>
</gene>
<dbReference type="PANTHER" id="PTHR30008">
    <property type="entry name" value="EXODEOXYRIBONUCLEASE 7 LARGE SUBUNIT"/>
    <property type="match status" value="1"/>
</dbReference>